<gene>
    <name evidence="1" type="ORF">S01H1_36114</name>
</gene>
<dbReference type="AlphaFoldDB" id="X0VMY0"/>
<organism evidence="1">
    <name type="scientific">marine sediment metagenome</name>
    <dbReference type="NCBI Taxonomy" id="412755"/>
    <lineage>
        <taxon>unclassified sequences</taxon>
        <taxon>metagenomes</taxon>
        <taxon>ecological metagenomes</taxon>
    </lineage>
</organism>
<evidence type="ECO:0000313" key="1">
    <source>
        <dbReference type="EMBL" id="GAG01911.1"/>
    </source>
</evidence>
<comment type="caution">
    <text evidence="1">The sequence shown here is derived from an EMBL/GenBank/DDBJ whole genome shotgun (WGS) entry which is preliminary data.</text>
</comment>
<accession>X0VMY0</accession>
<reference evidence="1" key="1">
    <citation type="journal article" date="2014" name="Front. Microbiol.">
        <title>High frequency of phylogenetically diverse reductive dehalogenase-homologous genes in deep subseafloor sedimentary metagenomes.</title>
        <authorList>
            <person name="Kawai M."/>
            <person name="Futagami T."/>
            <person name="Toyoda A."/>
            <person name="Takaki Y."/>
            <person name="Nishi S."/>
            <person name="Hori S."/>
            <person name="Arai W."/>
            <person name="Tsubouchi T."/>
            <person name="Morono Y."/>
            <person name="Uchiyama I."/>
            <person name="Ito T."/>
            <person name="Fujiyama A."/>
            <person name="Inagaki F."/>
            <person name="Takami H."/>
        </authorList>
    </citation>
    <scope>NUCLEOTIDE SEQUENCE</scope>
    <source>
        <strain evidence="1">Expedition CK06-06</strain>
    </source>
</reference>
<name>X0VMY0_9ZZZZ</name>
<protein>
    <submittedName>
        <fullName evidence="1">Uncharacterized protein</fullName>
    </submittedName>
</protein>
<feature type="non-terminal residue" evidence="1">
    <location>
        <position position="1"/>
    </location>
</feature>
<proteinExistence type="predicted"/>
<sequence length="81" mass="8701">VPLVDIPVSEYYWSQTKGIGPLIIDTDNVVVGDQVGETNTQNNIDGGGGIHAATYPVWGTVLTDPTHTQTDQPCLVDFCIE</sequence>
<dbReference type="EMBL" id="BARS01022601">
    <property type="protein sequence ID" value="GAG01911.1"/>
    <property type="molecule type" value="Genomic_DNA"/>
</dbReference>